<dbReference type="Proteomes" id="UP000182466">
    <property type="component" value="Unassembled WGS sequence"/>
</dbReference>
<name>A0A1I7DMW0_9RHOB</name>
<organism evidence="1 2">
    <name type="scientific">Sedimentitalea nanhaiensis</name>
    <dbReference type="NCBI Taxonomy" id="999627"/>
    <lineage>
        <taxon>Bacteria</taxon>
        <taxon>Pseudomonadati</taxon>
        <taxon>Pseudomonadota</taxon>
        <taxon>Alphaproteobacteria</taxon>
        <taxon>Rhodobacterales</taxon>
        <taxon>Paracoccaceae</taxon>
        <taxon>Sedimentitalea</taxon>
    </lineage>
</organism>
<reference evidence="1 2" key="1">
    <citation type="submission" date="2016-10" db="EMBL/GenBank/DDBJ databases">
        <authorList>
            <person name="de Groot N.N."/>
        </authorList>
    </citation>
    <scope>NUCLEOTIDE SEQUENCE [LARGE SCALE GENOMIC DNA]</scope>
    <source>
        <strain evidence="1 2">CGMCC 1.10959</strain>
    </source>
</reference>
<accession>A0A1I7DMW0</accession>
<keyword evidence="2" id="KW-1185">Reference proteome</keyword>
<dbReference type="EMBL" id="FPAW01000031">
    <property type="protein sequence ID" value="SFU12987.1"/>
    <property type="molecule type" value="Genomic_DNA"/>
</dbReference>
<evidence type="ECO:0000313" key="2">
    <source>
        <dbReference type="Proteomes" id="UP000182466"/>
    </source>
</evidence>
<protein>
    <submittedName>
        <fullName evidence="1">Uncharacterized protein</fullName>
    </submittedName>
</protein>
<sequence>METHGEQATEAEEIVTKSGPVELPYRYVFGAALNELQSNGMDDEAKMYECIAGTA</sequence>
<dbReference type="RefSeq" id="WP_154665563.1">
    <property type="nucleotide sequence ID" value="NZ_FPAW01000031.1"/>
</dbReference>
<dbReference type="AlphaFoldDB" id="A0A1I7DMW0"/>
<proteinExistence type="predicted"/>
<gene>
    <name evidence="1" type="ORF">SAMN05216236_1314</name>
</gene>
<evidence type="ECO:0000313" key="1">
    <source>
        <dbReference type="EMBL" id="SFU12987.1"/>
    </source>
</evidence>
<dbReference type="STRING" id="999627.SAMN05216236_1314"/>